<keyword evidence="2" id="KW-1185">Reference proteome</keyword>
<evidence type="ECO:0000313" key="2">
    <source>
        <dbReference type="Proteomes" id="UP000237105"/>
    </source>
</evidence>
<gene>
    <name evidence="1" type="ORF">PanWU01x14_181330</name>
</gene>
<evidence type="ECO:0000313" key="1">
    <source>
        <dbReference type="EMBL" id="PON56440.1"/>
    </source>
</evidence>
<accession>A0A2P5C5S5</accession>
<dbReference type="AlphaFoldDB" id="A0A2P5C5S5"/>
<reference evidence="2" key="1">
    <citation type="submission" date="2016-06" db="EMBL/GenBank/DDBJ databases">
        <title>Parallel loss of symbiosis genes in relatives of nitrogen-fixing non-legume Parasponia.</title>
        <authorList>
            <person name="Van Velzen R."/>
            <person name="Holmer R."/>
            <person name="Bu F."/>
            <person name="Rutten L."/>
            <person name="Van Zeijl A."/>
            <person name="Liu W."/>
            <person name="Santuari L."/>
            <person name="Cao Q."/>
            <person name="Sharma T."/>
            <person name="Shen D."/>
            <person name="Roswanjaya Y."/>
            <person name="Wardhani T."/>
            <person name="Kalhor M.S."/>
            <person name="Jansen J."/>
            <person name="Van den Hoogen J."/>
            <person name="Gungor B."/>
            <person name="Hartog M."/>
            <person name="Hontelez J."/>
            <person name="Verver J."/>
            <person name="Yang W.-C."/>
            <person name="Schijlen E."/>
            <person name="Repin R."/>
            <person name="Schilthuizen M."/>
            <person name="Schranz E."/>
            <person name="Heidstra R."/>
            <person name="Miyata K."/>
            <person name="Fedorova E."/>
            <person name="Kohlen W."/>
            <person name="Bisseling T."/>
            <person name="Smit S."/>
            <person name="Geurts R."/>
        </authorList>
    </citation>
    <scope>NUCLEOTIDE SEQUENCE [LARGE SCALE GENOMIC DNA]</scope>
    <source>
        <strain evidence="2">cv. WU1-14</strain>
    </source>
</reference>
<protein>
    <submittedName>
        <fullName evidence="1">Uncharacterized protein</fullName>
    </submittedName>
</protein>
<organism evidence="1 2">
    <name type="scientific">Parasponia andersonii</name>
    <name type="common">Sponia andersonii</name>
    <dbReference type="NCBI Taxonomy" id="3476"/>
    <lineage>
        <taxon>Eukaryota</taxon>
        <taxon>Viridiplantae</taxon>
        <taxon>Streptophyta</taxon>
        <taxon>Embryophyta</taxon>
        <taxon>Tracheophyta</taxon>
        <taxon>Spermatophyta</taxon>
        <taxon>Magnoliopsida</taxon>
        <taxon>eudicotyledons</taxon>
        <taxon>Gunneridae</taxon>
        <taxon>Pentapetalae</taxon>
        <taxon>rosids</taxon>
        <taxon>fabids</taxon>
        <taxon>Rosales</taxon>
        <taxon>Cannabaceae</taxon>
        <taxon>Parasponia</taxon>
    </lineage>
</organism>
<comment type="caution">
    <text evidence="1">The sequence shown here is derived from an EMBL/GenBank/DDBJ whole genome shotgun (WGS) entry which is preliminary data.</text>
</comment>
<sequence>MCTITAHVRKRRDNGLTITVLVKCRDKCGNTTASKKYRAAAKCLPFPPFSPFFPANKLRPSVSPFHHFHRFFRLTRHLHHLVTQYGYQARYMFMDPSAVATQGGPREDRAISLATRMLSMENEHQFLITPWNHG</sequence>
<dbReference type="EMBL" id="JXTB01000171">
    <property type="protein sequence ID" value="PON56440.1"/>
    <property type="molecule type" value="Genomic_DNA"/>
</dbReference>
<dbReference type="Proteomes" id="UP000237105">
    <property type="component" value="Unassembled WGS sequence"/>
</dbReference>
<proteinExistence type="predicted"/>
<name>A0A2P5C5S5_PARAD</name>